<dbReference type="RefSeq" id="WP_143713645.1">
    <property type="nucleotide sequence ID" value="NZ_CZVV01000065.1"/>
</dbReference>
<evidence type="ECO:0000256" key="1">
    <source>
        <dbReference type="SAM" id="Phobius"/>
    </source>
</evidence>
<sequence length="158" mass="18401">MKRFFKKFFKAVFYFSASFLIIISVVLIISQTERFRVFLHDRIESELRKSLGGEIYLGKFYGNIFTGLGIDGFYIGVDGKTFIKALSLELKYDPVGLIKGSYSFYELILYKPEVYLIRGKDGKWNFQKVFKPSERKGETRFSFSCDRLVIDDGKFVLV</sequence>
<proteinExistence type="predicted"/>
<evidence type="ECO:0000313" key="3">
    <source>
        <dbReference type="Proteomes" id="UP000243105"/>
    </source>
</evidence>
<dbReference type="Proteomes" id="UP000243105">
    <property type="component" value="Unassembled WGS sequence"/>
</dbReference>
<feature type="non-terminal residue" evidence="2">
    <location>
        <position position="158"/>
    </location>
</feature>
<protein>
    <submittedName>
        <fullName evidence="2">Uncharacterized protein</fullName>
    </submittedName>
</protein>
<organism evidence="2 3">
    <name type="scientific">Kryptobacter tengchongensis</name>
    <dbReference type="NCBI Taxonomy" id="1643429"/>
    <lineage>
        <taxon>Bacteria</taxon>
        <taxon>Pseudomonadati</taxon>
        <taxon>Candidatus Kryptoniota</taxon>
        <taxon>Candidatus Kryptobacter</taxon>
    </lineage>
</organism>
<dbReference type="EMBL" id="CZVV01000065">
    <property type="protein sequence ID" value="CUT02264.1"/>
    <property type="molecule type" value="Genomic_DNA"/>
</dbReference>
<keyword evidence="1" id="KW-1133">Transmembrane helix</keyword>
<evidence type="ECO:0000313" key="2">
    <source>
        <dbReference type="EMBL" id="CUT02264.1"/>
    </source>
</evidence>
<keyword evidence="1" id="KW-0812">Transmembrane</keyword>
<dbReference type="AlphaFoldDB" id="A0A916PC42"/>
<feature type="transmembrane region" description="Helical" evidence="1">
    <location>
        <begin position="12"/>
        <end position="30"/>
    </location>
</feature>
<gene>
    <name evidence="2" type="ORF">JGI25_01033</name>
</gene>
<keyword evidence="1" id="KW-0472">Membrane</keyword>
<comment type="caution">
    <text evidence="2">The sequence shown here is derived from an EMBL/GenBank/DDBJ whole genome shotgun (WGS) entry which is preliminary data.</text>
</comment>
<reference evidence="2 3" key="1">
    <citation type="submission" date="2015-11" db="EMBL/GenBank/DDBJ databases">
        <authorList>
            <person name="Varghese N."/>
        </authorList>
    </citation>
    <scope>NUCLEOTIDE SEQUENCE [LARGE SCALE GENOMIC DNA]</scope>
    <source>
        <strain evidence="2 3">JGI-25</strain>
    </source>
</reference>
<name>A0A916PC42_KRYT1</name>
<accession>A0A916PC42</accession>